<keyword evidence="2" id="KW-1185">Reference proteome</keyword>
<comment type="caution">
    <text evidence="1">The sequence shown here is derived from an EMBL/GenBank/DDBJ whole genome shotgun (WGS) entry which is preliminary data.</text>
</comment>
<dbReference type="EMBL" id="CM023474">
    <property type="protein sequence ID" value="KAH7949071.1"/>
    <property type="molecule type" value="Genomic_DNA"/>
</dbReference>
<name>A0ACB8CPJ2_DERSI</name>
<organism evidence="1 2">
    <name type="scientific">Dermacentor silvarum</name>
    <name type="common">Tick</name>
    <dbReference type="NCBI Taxonomy" id="543639"/>
    <lineage>
        <taxon>Eukaryota</taxon>
        <taxon>Metazoa</taxon>
        <taxon>Ecdysozoa</taxon>
        <taxon>Arthropoda</taxon>
        <taxon>Chelicerata</taxon>
        <taxon>Arachnida</taxon>
        <taxon>Acari</taxon>
        <taxon>Parasitiformes</taxon>
        <taxon>Ixodida</taxon>
        <taxon>Ixodoidea</taxon>
        <taxon>Ixodidae</taxon>
        <taxon>Rhipicephalinae</taxon>
        <taxon>Dermacentor</taxon>
    </lineage>
</organism>
<evidence type="ECO:0000313" key="2">
    <source>
        <dbReference type="Proteomes" id="UP000821865"/>
    </source>
</evidence>
<reference evidence="1" key="1">
    <citation type="submission" date="2020-05" db="EMBL/GenBank/DDBJ databases">
        <title>Large-scale comparative analyses of tick genomes elucidate their genetic diversity and vector capacities.</title>
        <authorList>
            <person name="Jia N."/>
            <person name="Wang J."/>
            <person name="Shi W."/>
            <person name="Du L."/>
            <person name="Sun Y."/>
            <person name="Zhan W."/>
            <person name="Jiang J."/>
            <person name="Wang Q."/>
            <person name="Zhang B."/>
            <person name="Ji P."/>
            <person name="Sakyi L.B."/>
            <person name="Cui X."/>
            <person name="Yuan T."/>
            <person name="Jiang B."/>
            <person name="Yang W."/>
            <person name="Lam T.T.-Y."/>
            <person name="Chang Q."/>
            <person name="Ding S."/>
            <person name="Wang X."/>
            <person name="Zhu J."/>
            <person name="Ruan X."/>
            <person name="Zhao L."/>
            <person name="Wei J."/>
            <person name="Que T."/>
            <person name="Du C."/>
            <person name="Cheng J."/>
            <person name="Dai P."/>
            <person name="Han X."/>
            <person name="Huang E."/>
            <person name="Gao Y."/>
            <person name="Liu J."/>
            <person name="Shao H."/>
            <person name="Ye R."/>
            <person name="Li L."/>
            <person name="Wei W."/>
            <person name="Wang X."/>
            <person name="Wang C."/>
            <person name="Yang T."/>
            <person name="Huo Q."/>
            <person name="Li W."/>
            <person name="Guo W."/>
            <person name="Chen H."/>
            <person name="Zhou L."/>
            <person name="Ni X."/>
            <person name="Tian J."/>
            <person name="Zhou Y."/>
            <person name="Sheng Y."/>
            <person name="Liu T."/>
            <person name="Pan Y."/>
            <person name="Xia L."/>
            <person name="Li J."/>
            <person name="Zhao F."/>
            <person name="Cao W."/>
        </authorList>
    </citation>
    <scope>NUCLEOTIDE SEQUENCE</scope>
    <source>
        <strain evidence="1">Dsil-2018</strain>
    </source>
</reference>
<evidence type="ECO:0000313" key="1">
    <source>
        <dbReference type="EMBL" id="KAH7949071.1"/>
    </source>
</evidence>
<proteinExistence type="predicted"/>
<dbReference type="Proteomes" id="UP000821865">
    <property type="component" value="Chromosome 5"/>
</dbReference>
<protein>
    <submittedName>
        <fullName evidence="1">Uncharacterized protein</fullName>
    </submittedName>
</protein>
<sequence length="899" mass="100397">MLHLPCTKTDKTPLCEVQRHLEACNDVLWHVGFHLREAEDEFGELCLVRTSQKYSRHAWLTRDKSDFRTRAAIELLKQLLVLHRCITFVELDGNVAIHDVLLRTLYRNTRVKSLLIYDFHRISLRDPDLSANILRTITSLTHIEKLVFQNRVDILKVCKLSPALWIDKYITGISVLDVADLRLSQSDAGKLVSMLIRNSTITDLAVGASVFTLVSAESSDGFVDFLVKAHKRLQKLSLKSIDFCSTAKLEKLVSTIAAITTLEKLAVNIPIYGSEGTAIFADVVARNTALRSLSVILPEWWDLSTFNDHISGDQQHRDDRIRRWACALAKNSTLTDLTLDMLGFEQEECCSFFRAVAGSTRLQHVTVQRLLDNRCASMVCRTIRDGNLAGRVTIKGHALSTSNVAELPECREVECVSLHSYSPIHANNICTAFSILGSCSHIRTLCIKLHNDCFTESIHITLSQYLRAAKNLRDLQLYISWQSYIGPYSRADGDQSYLISALSSGITLSKFTFDGPLLSEEDCLSLSKAILRSRTLHQLSLSMGPDTSTYNGRLLRCLAPRATENYSLLHVSVEANDESDEDSKILAEVTRRNSSLVTRAACFVMGNRTNYCARTVELVAEHPKLVELVQKKASVRETQAKEMTRRALTSIASLNEFMKAASVVKDRVECIAQQAALGAARPFHSSPLVEWTTGARGATGMVARKVSEVRSLLSLACTLWPYRGRYSTLPLLLGLRCGTLVLRARAAVPYGCYGVGEAYRQFGAAVAAAPEAWALAPEFGLTMATGGAQDFDSTGTRSRPVENDDRMDLTGPCTPTIVHNHREEGRSVLTRLRYPLTPQFCGDETIFMPPNLRTRIHVNPIPRHMNPHFHVKRRQARAAILRKRQEDADTYFTDAGLYP</sequence>
<accession>A0ACB8CPJ2</accession>
<gene>
    <name evidence="1" type="ORF">HPB49_004926</name>
</gene>